<dbReference type="RefSeq" id="WP_254093103.1">
    <property type="nucleotide sequence ID" value="NZ_JAHESC010000050.1"/>
</dbReference>
<proteinExistence type="predicted"/>
<accession>A0AAP2DCZ2</accession>
<evidence type="ECO:0000313" key="1">
    <source>
        <dbReference type="EMBL" id="MBT1689881.1"/>
    </source>
</evidence>
<sequence length="98" mass="11507">MADEKRPDPIDYKNFKKYLKKNGVEKAMGYLDALIHVNENIETLFKHFDPKLERYTNSSPHRVKSHLKDFKAQTNYLIKQINDSKILDTPGNEDQLTL</sequence>
<reference evidence="1 2" key="1">
    <citation type="submission" date="2021-05" db="EMBL/GenBank/DDBJ databases">
        <title>A Polyphasic approach of four new species of the genus Ohtaekwangia: Ohtaekwangia histidinii sp. nov., Ohtaekwangia cretensis sp. nov., Ohtaekwangia indiensis sp. nov., Ohtaekwangia reichenbachii sp. nov. from diverse environment.</title>
        <authorList>
            <person name="Octaviana S."/>
        </authorList>
    </citation>
    <scope>NUCLEOTIDE SEQUENCE [LARGE SCALE GENOMIC DNA]</scope>
    <source>
        <strain evidence="1 2">PWU37</strain>
    </source>
</reference>
<keyword evidence="2" id="KW-1185">Reference proteome</keyword>
<dbReference type="Proteomes" id="UP001319180">
    <property type="component" value="Unassembled WGS sequence"/>
</dbReference>
<name>A0AAP2DCZ2_9BACT</name>
<evidence type="ECO:0000313" key="2">
    <source>
        <dbReference type="Proteomes" id="UP001319180"/>
    </source>
</evidence>
<gene>
    <name evidence="1" type="ORF">KK078_25185</name>
</gene>
<dbReference type="AlphaFoldDB" id="A0AAP2DCZ2"/>
<dbReference type="EMBL" id="JAHESC010000050">
    <property type="protein sequence ID" value="MBT1689881.1"/>
    <property type="molecule type" value="Genomic_DNA"/>
</dbReference>
<organism evidence="1 2">
    <name type="scientific">Dawidia soli</name>
    <dbReference type="NCBI Taxonomy" id="2782352"/>
    <lineage>
        <taxon>Bacteria</taxon>
        <taxon>Pseudomonadati</taxon>
        <taxon>Bacteroidota</taxon>
        <taxon>Cytophagia</taxon>
        <taxon>Cytophagales</taxon>
        <taxon>Chryseotaleaceae</taxon>
        <taxon>Dawidia</taxon>
    </lineage>
</organism>
<protein>
    <submittedName>
        <fullName evidence="1">Uncharacterized protein</fullName>
    </submittedName>
</protein>
<comment type="caution">
    <text evidence="1">The sequence shown here is derived from an EMBL/GenBank/DDBJ whole genome shotgun (WGS) entry which is preliminary data.</text>
</comment>